<keyword evidence="1" id="KW-0812">Transmembrane</keyword>
<name>A0A2P2QQN2_RHIMU</name>
<evidence type="ECO:0000256" key="1">
    <source>
        <dbReference type="SAM" id="Phobius"/>
    </source>
</evidence>
<dbReference type="EMBL" id="GGEC01088806">
    <property type="protein sequence ID" value="MBX69290.1"/>
    <property type="molecule type" value="Transcribed_RNA"/>
</dbReference>
<keyword evidence="1" id="KW-1133">Transmembrane helix</keyword>
<accession>A0A2P2QQN2</accession>
<dbReference type="AlphaFoldDB" id="A0A2P2QQN2"/>
<reference evidence="2" key="1">
    <citation type="submission" date="2018-02" db="EMBL/GenBank/DDBJ databases">
        <title>Rhizophora mucronata_Transcriptome.</title>
        <authorList>
            <person name="Meera S.P."/>
            <person name="Sreeshan A."/>
            <person name="Augustine A."/>
        </authorList>
    </citation>
    <scope>NUCLEOTIDE SEQUENCE</scope>
    <source>
        <tissue evidence="2">Leaf</tissue>
    </source>
</reference>
<evidence type="ECO:0000313" key="2">
    <source>
        <dbReference type="EMBL" id="MBX69290.1"/>
    </source>
</evidence>
<keyword evidence="1" id="KW-0472">Membrane</keyword>
<organism evidence="2">
    <name type="scientific">Rhizophora mucronata</name>
    <name type="common">Asiatic mangrove</name>
    <dbReference type="NCBI Taxonomy" id="61149"/>
    <lineage>
        <taxon>Eukaryota</taxon>
        <taxon>Viridiplantae</taxon>
        <taxon>Streptophyta</taxon>
        <taxon>Embryophyta</taxon>
        <taxon>Tracheophyta</taxon>
        <taxon>Spermatophyta</taxon>
        <taxon>Magnoliopsida</taxon>
        <taxon>eudicotyledons</taxon>
        <taxon>Gunneridae</taxon>
        <taxon>Pentapetalae</taxon>
        <taxon>rosids</taxon>
        <taxon>fabids</taxon>
        <taxon>Malpighiales</taxon>
        <taxon>Rhizophoraceae</taxon>
        <taxon>Rhizophora</taxon>
    </lineage>
</organism>
<proteinExistence type="predicted"/>
<feature type="transmembrane region" description="Helical" evidence="1">
    <location>
        <begin position="33"/>
        <end position="52"/>
    </location>
</feature>
<protein>
    <submittedName>
        <fullName evidence="2">Uncharacterized protein</fullName>
    </submittedName>
</protein>
<sequence length="61" mass="7111">MFWIISGMIRTNGDKSSCDVEQVRHRNSLDYNFIWLGDLIFYSFFLFVFSALTDLTVGSHV</sequence>